<reference evidence="4 5" key="1">
    <citation type="submission" date="2024-03" db="EMBL/GenBank/DDBJ databases">
        <title>Actinomycetospora sp. OC33-EN06, a novel actinomycete isolated from wild orchid (Aerides multiflora).</title>
        <authorList>
            <person name="Suriyachadkun C."/>
        </authorList>
    </citation>
    <scope>NUCLEOTIDE SEQUENCE [LARGE SCALE GENOMIC DNA]</scope>
    <source>
        <strain evidence="4 5">OC33-EN06</strain>
    </source>
</reference>
<evidence type="ECO:0000313" key="4">
    <source>
        <dbReference type="EMBL" id="MEJ2887746.1"/>
    </source>
</evidence>
<dbReference type="Gene3D" id="3.40.50.720">
    <property type="entry name" value="NAD(P)-binding Rossmann-like Domain"/>
    <property type="match status" value="1"/>
</dbReference>
<name>A0ABU8N7X2_9PSEU</name>
<dbReference type="InterPro" id="IPR003148">
    <property type="entry name" value="RCK_N"/>
</dbReference>
<dbReference type="InterPro" id="IPR036291">
    <property type="entry name" value="NAD(P)-bd_dom_sf"/>
</dbReference>
<feature type="domain" description="RCK N-terminal" evidence="3">
    <location>
        <begin position="121"/>
        <end position="234"/>
    </location>
</feature>
<protein>
    <submittedName>
        <fullName evidence="4">NAD-binding protein</fullName>
    </submittedName>
</protein>
<dbReference type="InterPro" id="IPR050721">
    <property type="entry name" value="Trk_Ktr_HKT_K-transport"/>
</dbReference>
<dbReference type="SUPFAM" id="SSF51735">
    <property type="entry name" value="NAD(P)-binding Rossmann-fold domains"/>
    <property type="match status" value="1"/>
</dbReference>
<comment type="caution">
    <text evidence="4">The sequence shown here is derived from an EMBL/GenBank/DDBJ whole genome shotgun (WGS) entry which is preliminary data.</text>
</comment>
<dbReference type="PANTHER" id="PTHR43833">
    <property type="entry name" value="POTASSIUM CHANNEL PROTEIN 2-RELATED-RELATED"/>
    <property type="match status" value="1"/>
</dbReference>
<dbReference type="Pfam" id="PF02254">
    <property type="entry name" value="TrkA_N"/>
    <property type="match status" value="1"/>
</dbReference>
<evidence type="ECO:0000259" key="3">
    <source>
        <dbReference type="Pfam" id="PF02254"/>
    </source>
</evidence>
<evidence type="ECO:0000313" key="5">
    <source>
        <dbReference type="Proteomes" id="UP001370100"/>
    </source>
</evidence>
<dbReference type="Proteomes" id="UP001370100">
    <property type="component" value="Unassembled WGS sequence"/>
</dbReference>
<keyword evidence="2" id="KW-0472">Membrane</keyword>
<feature type="compositionally biased region" description="Basic and acidic residues" evidence="1">
    <location>
        <begin position="508"/>
        <end position="518"/>
    </location>
</feature>
<keyword evidence="2" id="KW-0812">Transmembrane</keyword>
<evidence type="ECO:0000256" key="2">
    <source>
        <dbReference type="SAM" id="Phobius"/>
    </source>
</evidence>
<feature type="transmembrane region" description="Helical" evidence="2">
    <location>
        <begin position="13"/>
        <end position="34"/>
    </location>
</feature>
<organism evidence="4 5">
    <name type="scientific">Actinomycetospora aeridis</name>
    <dbReference type="NCBI Taxonomy" id="3129231"/>
    <lineage>
        <taxon>Bacteria</taxon>
        <taxon>Bacillati</taxon>
        <taxon>Actinomycetota</taxon>
        <taxon>Actinomycetes</taxon>
        <taxon>Pseudonocardiales</taxon>
        <taxon>Pseudonocardiaceae</taxon>
        <taxon>Actinomycetospora</taxon>
    </lineage>
</organism>
<feature type="region of interest" description="Disordered" evidence="1">
    <location>
        <begin position="495"/>
        <end position="518"/>
    </location>
</feature>
<dbReference type="PANTHER" id="PTHR43833:SF9">
    <property type="entry name" value="POTASSIUM CHANNEL PROTEIN YUGO-RELATED"/>
    <property type="match status" value="1"/>
</dbReference>
<dbReference type="RefSeq" id="WP_337714193.1">
    <property type="nucleotide sequence ID" value="NZ_JBBEGL010000003.1"/>
</dbReference>
<accession>A0ABU8N7X2</accession>
<gene>
    <name evidence="4" type="ORF">WCD41_14900</name>
</gene>
<sequence>MEAPRGLSAGTRALLRSLVVVLGAVAFGLGYVGFEQMAADPPANTVPDGSRPVEYVYFTLQLFLLDAAPLQQGVRLPIPLEIARFLAPASTALGLVLAGQVVLDAAIQATRVRFFWTAHTVVCGSGVPALLVARSVSEAGSSCVVVDPSADATRWARWPEARVGKGPVLRIGGDPRDSGTLRGARVATAALVVVVMGDDTASADVAATVCGTPRHRRDARCMVEMRSPGLADVLFRRTMSTGTARPPEFFDPAAAAARRLLKTYRPEGAAGPVVVLGEGPVHDALSSALGRRRTSGRLGHDPHICGPETRGAQVRALRPGLVFVCTPDVGAGVRIGFQTAHALRERSVDVVVTLGPSVALGDVVSGAREAPAGPVGKAQLRTFAEVRDVYSVAALRNRDEILEALAQEVHASYLAHALARKRKGPAVVPWEELDETFRASNREQAQSFGSLLRSVGAVLLPSEGDDDGLSDIVLTTEEVDSLAEHEHRRWVAERRRTRPTEEDGTEDPDLRPWAELPEETRKKDREAILAMPTLLRRVGFRAVRPDKVPA</sequence>
<evidence type="ECO:0000256" key="1">
    <source>
        <dbReference type="SAM" id="MobiDB-lite"/>
    </source>
</evidence>
<dbReference type="EMBL" id="JBBEGL010000003">
    <property type="protein sequence ID" value="MEJ2887746.1"/>
    <property type="molecule type" value="Genomic_DNA"/>
</dbReference>
<proteinExistence type="predicted"/>
<keyword evidence="2" id="KW-1133">Transmembrane helix</keyword>
<keyword evidence="5" id="KW-1185">Reference proteome</keyword>
<dbReference type="Gene3D" id="6.20.350.10">
    <property type="match status" value="1"/>
</dbReference>